<dbReference type="Pfam" id="PF00701">
    <property type="entry name" value="DHDPS"/>
    <property type="match status" value="1"/>
</dbReference>
<evidence type="ECO:0000256" key="4">
    <source>
        <dbReference type="PIRSR" id="PIRSR001365-1"/>
    </source>
</evidence>
<reference evidence="6 7" key="1">
    <citation type="journal article" date="2015" name="Genome Announc.">
        <title>Expanding the biotechnology potential of lactobacilli through comparative genomics of 213 strains and associated genera.</title>
        <authorList>
            <person name="Sun Z."/>
            <person name="Harris H.M."/>
            <person name="McCann A."/>
            <person name="Guo C."/>
            <person name="Argimon S."/>
            <person name="Zhang W."/>
            <person name="Yang X."/>
            <person name="Jeffery I.B."/>
            <person name="Cooney J.C."/>
            <person name="Kagawa T.F."/>
            <person name="Liu W."/>
            <person name="Song Y."/>
            <person name="Salvetti E."/>
            <person name="Wrobel A."/>
            <person name="Rasinkangas P."/>
            <person name="Parkhill J."/>
            <person name="Rea M.C."/>
            <person name="O'Sullivan O."/>
            <person name="Ritari J."/>
            <person name="Douillard F.P."/>
            <person name="Paul Ross R."/>
            <person name="Yang R."/>
            <person name="Briner A.E."/>
            <person name="Felis G.E."/>
            <person name="de Vos W.M."/>
            <person name="Barrangou R."/>
            <person name="Klaenhammer T.R."/>
            <person name="Caufield P.W."/>
            <person name="Cui Y."/>
            <person name="Zhang H."/>
            <person name="O'Toole P.W."/>
        </authorList>
    </citation>
    <scope>NUCLEOTIDE SEQUENCE [LARGE SCALE GENOMIC DNA]</scope>
    <source>
        <strain evidence="6 7">JCM 15530</strain>
    </source>
</reference>
<dbReference type="PIRSF" id="PIRSF001365">
    <property type="entry name" value="DHDPS"/>
    <property type="match status" value="1"/>
</dbReference>
<gene>
    <name evidence="6" type="ORF">FC96_GL002550</name>
</gene>
<dbReference type="GO" id="GO:0019262">
    <property type="term" value="P:N-acetylneuraminate catabolic process"/>
    <property type="evidence" value="ECO:0007669"/>
    <property type="project" value="TreeGrafter"/>
</dbReference>
<dbReference type="SMART" id="SM01130">
    <property type="entry name" value="DHDPS"/>
    <property type="match status" value="1"/>
</dbReference>
<dbReference type="AlphaFoldDB" id="A0A0R1HLP3"/>
<dbReference type="GO" id="GO:0005829">
    <property type="term" value="C:cytosol"/>
    <property type="evidence" value="ECO:0007669"/>
    <property type="project" value="TreeGrafter"/>
</dbReference>
<feature type="active site" description="Proton donor/acceptor" evidence="4">
    <location>
        <position position="153"/>
    </location>
</feature>
<dbReference type="InterPro" id="IPR020624">
    <property type="entry name" value="Schiff_base-form_aldolases_CS"/>
</dbReference>
<feature type="binding site" evidence="5">
    <location>
        <position position="222"/>
    </location>
    <ligand>
        <name>pyruvate</name>
        <dbReference type="ChEBI" id="CHEBI:15361"/>
    </ligand>
</feature>
<dbReference type="InterPro" id="IPR020625">
    <property type="entry name" value="Schiff_base-form_aldolases_AS"/>
</dbReference>
<comment type="similarity">
    <text evidence="3">Belongs to the DapA family.</text>
</comment>
<organism evidence="6 7">
    <name type="scientific">Secundilactobacillus kimchicus JCM 15530</name>
    <dbReference type="NCBI Taxonomy" id="1302272"/>
    <lineage>
        <taxon>Bacteria</taxon>
        <taxon>Bacillati</taxon>
        <taxon>Bacillota</taxon>
        <taxon>Bacilli</taxon>
        <taxon>Lactobacillales</taxon>
        <taxon>Lactobacillaceae</taxon>
        <taxon>Secundilactobacillus</taxon>
    </lineage>
</organism>
<feature type="active site" description="Schiff-base intermediate with substrate" evidence="4">
    <location>
        <position position="181"/>
    </location>
</feature>
<evidence type="ECO:0000256" key="3">
    <source>
        <dbReference type="PIRNR" id="PIRNR001365"/>
    </source>
</evidence>
<name>A0A0R1HLP3_9LACO</name>
<evidence type="ECO:0000313" key="6">
    <source>
        <dbReference type="EMBL" id="KRK47430.1"/>
    </source>
</evidence>
<evidence type="ECO:0000256" key="1">
    <source>
        <dbReference type="ARBA" id="ARBA00023239"/>
    </source>
</evidence>
<dbReference type="InterPro" id="IPR013785">
    <property type="entry name" value="Aldolase_TIM"/>
</dbReference>
<keyword evidence="2" id="KW-0704">Schiff base</keyword>
<dbReference type="EMBL" id="AZCX01000009">
    <property type="protein sequence ID" value="KRK47430.1"/>
    <property type="molecule type" value="Genomic_DNA"/>
</dbReference>
<dbReference type="NCBIfam" id="NF003164">
    <property type="entry name" value="PRK04147.1"/>
    <property type="match status" value="1"/>
</dbReference>
<dbReference type="STRING" id="1302272.FC96_GL002550"/>
<evidence type="ECO:0000256" key="2">
    <source>
        <dbReference type="ARBA" id="ARBA00023270"/>
    </source>
</evidence>
<keyword evidence="7" id="KW-1185">Reference proteome</keyword>
<dbReference type="PATRIC" id="fig|1302272.5.peg.2599"/>
<proteinExistence type="inferred from homology"/>
<comment type="caution">
    <text evidence="6">The sequence shown here is derived from an EMBL/GenBank/DDBJ whole genome shotgun (WGS) entry which is preliminary data.</text>
</comment>
<dbReference type="PROSITE" id="PS00665">
    <property type="entry name" value="DHDPS_1"/>
    <property type="match status" value="1"/>
</dbReference>
<keyword evidence="1 3" id="KW-0456">Lyase</keyword>
<dbReference type="Proteomes" id="UP000050911">
    <property type="component" value="Unassembled WGS sequence"/>
</dbReference>
<feature type="binding site" evidence="5">
    <location>
        <position position="65"/>
    </location>
    <ligand>
        <name>pyruvate</name>
        <dbReference type="ChEBI" id="CHEBI:15361"/>
    </ligand>
</feature>
<protein>
    <submittedName>
        <fullName evidence="6">N-acetylneuraminate lyase</fullName>
    </submittedName>
</protein>
<dbReference type="GO" id="GO:0008747">
    <property type="term" value="F:N-acetylneuraminate lyase activity"/>
    <property type="evidence" value="ECO:0007669"/>
    <property type="project" value="TreeGrafter"/>
</dbReference>
<evidence type="ECO:0000256" key="5">
    <source>
        <dbReference type="PIRSR" id="PIRSR001365-2"/>
    </source>
</evidence>
<dbReference type="PRINTS" id="PR00146">
    <property type="entry name" value="DHPICSNTHASE"/>
</dbReference>
<evidence type="ECO:0000313" key="7">
    <source>
        <dbReference type="Proteomes" id="UP000050911"/>
    </source>
</evidence>
<dbReference type="InterPro" id="IPR002220">
    <property type="entry name" value="DapA-like"/>
</dbReference>
<dbReference type="Gene3D" id="3.20.20.70">
    <property type="entry name" value="Aldolase class I"/>
    <property type="match status" value="1"/>
</dbReference>
<accession>A0A0R1HLP3</accession>
<dbReference type="PANTHER" id="PTHR42849">
    <property type="entry name" value="N-ACETYLNEURAMINATE LYASE"/>
    <property type="match status" value="1"/>
</dbReference>
<dbReference type="SUPFAM" id="SSF51569">
    <property type="entry name" value="Aldolase"/>
    <property type="match status" value="1"/>
</dbReference>
<dbReference type="PROSITE" id="PS00666">
    <property type="entry name" value="DHDPS_2"/>
    <property type="match status" value="1"/>
</dbReference>
<sequence>MILNADYYQPKILNHQGARLMKKLYAALMTAFNDDDTLNEQGTREMIRYNIDHNRVDGLYIGGSTGESFMLSTEERERVYKIAFEETAGAVDLIAQVGSVNLIEAKTLAKYAVDLGYKTISAVPPFYYKFSFDQIKDYYDQILEDVDAEMIIYSIPALSGVSLSLDQFTKLFENKKIVGVKYTNNDFLLLQRLRAAYPEKKLYFGTDEMLISALPLGIDGAIGSTFNLNAKRARAEITAFESGDIKKAFEIQNVSNDFILDLIDNDLYPTIKLVFEELGVHAGYSKAPMSKPTPEMREGAKRIYNKYFKD</sequence>
<dbReference type="PANTHER" id="PTHR42849:SF1">
    <property type="entry name" value="N-ACETYLNEURAMINATE LYASE"/>
    <property type="match status" value="1"/>
</dbReference>